<feature type="compositionally biased region" description="Polar residues" evidence="1">
    <location>
        <begin position="146"/>
        <end position="168"/>
    </location>
</feature>
<feature type="region of interest" description="Disordered" evidence="1">
    <location>
        <begin position="672"/>
        <end position="759"/>
    </location>
</feature>
<evidence type="ECO:0008006" key="4">
    <source>
        <dbReference type="Google" id="ProtNLM"/>
    </source>
</evidence>
<feature type="region of interest" description="Disordered" evidence="1">
    <location>
        <begin position="448"/>
        <end position="646"/>
    </location>
</feature>
<reference evidence="2" key="2">
    <citation type="journal article" date="2023" name="IMA Fungus">
        <title>Comparative genomic study of the Penicillium genus elucidates a diverse pangenome and 15 lateral gene transfer events.</title>
        <authorList>
            <person name="Petersen C."/>
            <person name="Sorensen T."/>
            <person name="Nielsen M.R."/>
            <person name="Sondergaard T.E."/>
            <person name="Sorensen J.L."/>
            <person name="Fitzpatrick D.A."/>
            <person name="Frisvad J.C."/>
            <person name="Nielsen K.L."/>
        </authorList>
    </citation>
    <scope>NUCLEOTIDE SEQUENCE</scope>
    <source>
        <strain evidence="2">IBT 35675</strain>
    </source>
</reference>
<protein>
    <recommendedName>
        <fullName evidence="4">LPXTG-motif cell wall anchor domain protein</fullName>
    </recommendedName>
</protein>
<name>A0A9W9UHS9_PENBR</name>
<feature type="compositionally biased region" description="Polar residues" evidence="1">
    <location>
        <begin position="222"/>
        <end position="232"/>
    </location>
</feature>
<feature type="compositionally biased region" description="Polar residues" evidence="1">
    <location>
        <begin position="180"/>
        <end position="189"/>
    </location>
</feature>
<feature type="compositionally biased region" description="Low complexity" evidence="1">
    <location>
        <begin position="618"/>
        <end position="630"/>
    </location>
</feature>
<evidence type="ECO:0000313" key="2">
    <source>
        <dbReference type="EMBL" id="KAJ5340924.1"/>
    </source>
</evidence>
<feature type="region of interest" description="Disordered" evidence="1">
    <location>
        <begin position="95"/>
        <end position="117"/>
    </location>
</feature>
<evidence type="ECO:0000256" key="1">
    <source>
        <dbReference type="SAM" id="MobiDB-lite"/>
    </source>
</evidence>
<feature type="compositionally biased region" description="Low complexity" evidence="1">
    <location>
        <begin position="537"/>
        <end position="547"/>
    </location>
</feature>
<feature type="compositionally biased region" description="Basic and acidic residues" evidence="1">
    <location>
        <begin position="234"/>
        <end position="244"/>
    </location>
</feature>
<keyword evidence="3" id="KW-1185">Reference proteome</keyword>
<feature type="compositionally biased region" description="Polar residues" evidence="1">
    <location>
        <begin position="251"/>
        <end position="265"/>
    </location>
</feature>
<sequence length="759" mass="82843">MKPEHAGSRDHHLQPNQLCRQSGLFGSVFPIALFVTARFDGPTVETPALKRSLQASKVHLPQPLVNATFPRPHVKIAMPSSLAYSGTRSFNENARSLNLNPRLGSDDTPMDESRPKNEDVFLNIARADSGRRDSIGRSDFRRSRLGYSTQSLRSPTAEQTPSPDQRYSNPDPLLSHHDSPTTPYSSHTPASAHPLDDPGRFRYNSLGSGSRSTVGVPRSRFSRTSPDTSPRTPSVDERRASMHDPRHRHSGISTIRGSRQPSTSEATERARADTERSRADGTESTLSTTAPSTVWDELDELKDRIKKLELTGKLPPSSSAAMYSPSNERPRTANTAMTTISSSPKYHRKASVSGADIDSGYNSQVQPILQSALAKAKMVLTGEVYTSLEATITDALTLTTALGANAPPLGSMSVVNGGYTSPERHARRKADSVCRSLTELCLALTDEQLKNHRPSSSRDTSAQPPLSNGTEPNPRMSVPSYQRQASQEPEGIERRHSTTRISSRLDARRASLVNTSPGNLAEIKQSPTQSPGIPTPTSRLNRASTSLRSRRLTLGEESGENGSLHSRSVSRANTEIGTPLSTPGIPQRQRFPHSRTVSRSISGTQPDQGTFGISPRSPQYQTQPSQVPQPTQTPTPRTPTLSSNLSFRRSYMSPATYTPATARSNIQAGSRRYGLTPSFSSNNIQASDDGPRSPLDQSQTRISAPSTKTATSYTPIQQQQQQQQQQRLRTNSLGARRFGLRNRAPTTPNNNLNLDDSID</sequence>
<feature type="compositionally biased region" description="Polar residues" evidence="1">
    <location>
        <begin position="677"/>
        <end position="686"/>
    </location>
</feature>
<gene>
    <name evidence="2" type="ORF">N7541_010048</name>
</gene>
<comment type="caution">
    <text evidence="2">The sequence shown here is derived from an EMBL/GenBank/DDBJ whole genome shotgun (WGS) entry which is preliminary data.</text>
</comment>
<feature type="compositionally biased region" description="Basic and acidic residues" evidence="1">
    <location>
        <begin position="266"/>
        <end position="281"/>
    </location>
</feature>
<dbReference type="AlphaFoldDB" id="A0A9W9UHS9"/>
<feature type="compositionally biased region" description="Polar residues" evidence="1">
    <location>
        <begin position="525"/>
        <end position="536"/>
    </location>
</feature>
<feature type="compositionally biased region" description="Polar residues" evidence="1">
    <location>
        <begin position="695"/>
        <end position="716"/>
    </location>
</feature>
<feature type="compositionally biased region" description="Basic and acidic residues" evidence="1">
    <location>
        <begin position="131"/>
        <end position="142"/>
    </location>
</feature>
<accession>A0A9W9UHS9</accession>
<reference evidence="2" key="1">
    <citation type="submission" date="2022-12" db="EMBL/GenBank/DDBJ databases">
        <authorList>
            <person name="Petersen C."/>
        </authorList>
    </citation>
    <scope>NUCLEOTIDE SEQUENCE</scope>
    <source>
        <strain evidence="2">IBT 35675</strain>
    </source>
</reference>
<feature type="compositionally biased region" description="Polar residues" evidence="1">
    <location>
        <begin position="744"/>
        <end position="759"/>
    </location>
</feature>
<dbReference type="EMBL" id="JAPZBR010000008">
    <property type="protein sequence ID" value="KAJ5340924.1"/>
    <property type="molecule type" value="Genomic_DNA"/>
</dbReference>
<feature type="region of interest" description="Disordered" evidence="1">
    <location>
        <begin position="131"/>
        <end position="290"/>
    </location>
</feature>
<proteinExistence type="predicted"/>
<feature type="compositionally biased region" description="Polar residues" evidence="1">
    <location>
        <begin position="457"/>
        <end position="471"/>
    </location>
</feature>
<dbReference type="Proteomes" id="UP001148299">
    <property type="component" value="Unassembled WGS sequence"/>
</dbReference>
<feature type="compositionally biased region" description="Polar residues" evidence="1">
    <location>
        <begin position="595"/>
        <end position="608"/>
    </location>
</feature>
<feature type="compositionally biased region" description="Low complexity" evidence="1">
    <location>
        <begin position="717"/>
        <end position="726"/>
    </location>
</feature>
<organism evidence="2 3">
    <name type="scientific">Penicillium brevicompactum</name>
    <dbReference type="NCBI Taxonomy" id="5074"/>
    <lineage>
        <taxon>Eukaryota</taxon>
        <taxon>Fungi</taxon>
        <taxon>Dikarya</taxon>
        <taxon>Ascomycota</taxon>
        <taxon>Pezizomycotina</taxon>
        <taxon>Eurotiomycetes</taxon>
        <taxon>Eurotiomycetidae</taxon>
        <taxon>Eurotiales</taxon>
        <taxon>Aspergillaceae</taxon>
        <taxon>Penicillium</taxon>
    </lineage>
</organism>
<evidence type="ECO:0000313" key="3">
    <source>
        <dbReference type="Proteomes" id="UP001148299"/>
    </source>
</evidence>
<feature type="compositionally biased region" description="Polar residues" evidence="1">
    <location>
        <begin position="560"/>
        <end position="581"/>
    </location>
</feature>